<dbReference type="OrthoDB" id="1018at2157"/>
<name>A0A2U9IBQ0_9CREN</name>
<dbReference type="GeneID" id="36830744"/>
<keyword evidence="2" id="KW-0489">Methyltransferase</keyword>
<accession>A0A2U9IBQ0</accession>
<dbReference type="RefSeq" id="WP_110269323.1">
    <property type="nucleotide sequence ID" value="NZ_CP029289.2"/>
</dbReference>
<dbReference type="GO" id="GO:0032259">
    <property type="term" value="P:methylation"/>
    <property type="evidence" value="ECO:0007669"/>
    <property type="project" value="UniProtKB-KW"/>
</dbReference>
<evidence type="ECO:0000259" key="1">
    <source>
        <dbReference type="Pfam" id="PF08241"/>
    </source>
</evidence>
<keyword evidence="3" id="KW-1185">Reference proteome</keyword>
<reference evidence="2 3" key="1">
    <citation type="submission" date="2018-05" db="EMBL/GenBank/DDBJ databases">
        <title>Complete Genome Sequences of Extremely Thermoacidophilic, Metal-Mobilizing Type-Strain Members of the Archaeal Family Sulfolobaceae: Acidianus brierleyi DSM-1651T, Acidianus sulfidivorans DSM-18786T, Metallosphaera hakonensis DSM-7519T, and Metallosphaera prunae DSM-10039T.</title>
        <authorList>
            <person name="Counts J.A."/>
            <person name="Kelly R.M."/>
        </authorList>
    </citation>
    <scope>NUCLEOTIDE SEQUENCE [LARGE SCALE GENOMIC DNA]</scope>
    <source>
        <strain evidence="2 3">DSM 1651</strain>
    </source>
</reference>
<protein>
    <submittedName>
        <fullName evidence="2">SAM-dependent methyltransferase</fullName>
    </submittedName>
</protein>
<dbReference type="Gene3D" id="3.40.50.150">
    <property type="entry name" value="Vaccinia Virus protein VP39"/>
    <property type="match status" value="1"/>
</dbReference>
<dbReference type="KEGG" id="abri:DFR85_01270"/>
<gene>
    <name evidence="2" type="ORF">DFR85_01270</name>
</gene>
<dbReference type="SUPFAM" id="SSF53335">
    <property type="entry name" value="S-adenosyl-L-methionine-dependent methyltransferases"/>
    <property type="match status" value="1"/>
</dbReference>
<dbReference type="AlphaFoldDB" id="A0A2U9IBQ0"/>
<evidence type="ECO:0000313" key="3">
    <source>
        <dbReference type="Proteomes" id="UP000248044"/>
    </source>
</evidence>
<keyword evidence="2" id="KW-0808">Transferase</keyword>
<organism evidence="2 3">
    <name type="scientific">Acidianus brierleyi</name>
    <dbReference type="NCBI Taxonomy" id="41673"/>
    <lineage>
        <taxon>Archaea</taxon>
        <taxon>Thermoproteota</taxon>
        <taxon>Thermoprotei</taxon>
        <taxon>Sulfolobales</taxon>
        <taxon>Sulfolobaceae</taxon>
        <taxon>Acidianus</taxon>
    </lineage>
</organism>
<dbReference type="Pfam" id="PF08241">
    <property type="entry name" value="Methyltransf_11"/>
    <property type="match status" value="1"/>
</dbReference>
<evidence type="ECO:0000313" key="2">
    <source>
        <dbReference type="EMBL" id="AWR93439.1"/>
    </source>
</evidence>
<feature type="domain" description="Methyltransferase type 11" evidence="1">
    <location>
        <begin position="37"/>
        <end position="112"/>
    </location>
</feature>
<dbReference type="EMBL" id="CP029289">
    <property type="protein sequence ID" value="AWR93439.1"/>
    <property type="molecule type" value="Genomic_DNA"/>
</dbReference>
<proteinExistence type="predicted"/>
<dbReference type="InterPro" id="IPR013216">
    <property type="entry name" value="Methyltransf_11"/>
</dbReference>
<sequence>MEIFNNPNEYKGWYIKHIKIYNTEKKAVELLNLNDCLDIGSGPAVFHEVMKGRTISIDISEFMLKDVENDKIVADALYLPIRDNAVKCAFISVTICFISDVEAFIREIWRVANEINTCIVAKDSPWGEFYEELGKKGHKYYSKAHFISKDELIKYISKYYRIIKIISTLTYSPFDQEKEEEPRLDSSGSYVCVKGIKAINS</sequence>
<dbReference type="GO" id="GO:0008757">
    <property type="term" value="F:S-adenosylmethionine-dependent methyltransferase activity"/>
    <property type="evidence" value="ECO:0007669"/>
    <property type="project" value="InterPro"/>
</dbReference>
<dbReference type="InterPro" id="IPR029063">
    <property type="entry name" value="SAM-dependent_MTases_sf"/>
</dbReference>
<dbReference type="Proteomes" id="UP000248044">
    <property type="component" value="Chromosome"/>
</dbReference>